<dbReference type="KEGG" id="smo:SELMODRAFT_407947"/>
<keyword evidence="2" id="KW-1185">Reference proteome</keyword>
<organism evidence="2">
    <name type="scientific">Selaginella moellendorffii</name>
    <name type="common">Spikemoss</name>
    <dbReference type="NCBI Taxonomy" id="88036"/>
    <lineage>
        <taxon>Eukaryota</taxon>
        <taxon>Viridiplantae</taxon>
        <taxon>Streptophyta</taxon>
        <taxon>Embryophyta</taxon>
        <taxon>Tracheophyta</taxon>
        <taxon>Lycopodiopsida</taxon>
        <taxon>Selaginellales</taxon>
        <taxon>Selaginellaceae</taxon>
        <taxon>Selaginella</taxon>
    </lineage>
</organism>
<dbReference type="AlphaFoldDB" id="D8R5A6"/>
<protein>
    <submittedName>
        <fullName evidence="1">Uncharacterized protein</fullName>
    </submittedName>
</protein>
<sequence>MRLPGRIVGERGFGPVFREPSNEQSKKIHFLNTSSMCKGVHRILSLVKVSLKFSLCAQDPDENIGRAAKSARGALGYSRKHEPLVYVRSCYGKILDLIWAHSETLEIAFVVVLGTPGISKSSFVFVVLWELLQKHCWNLILLKFKESNRYYAFDKDSKVSSTVSSAVTVNWVEAEEEGKVWYLADWKIGKYYWSLPCKVVIATSLGWLNHHHFFKGDDVIRLFIPMWSHEEIHMLNDQVFKHPKAKVDKRIMGDFVWPTLLVLGDDTYTIATKKLVTPYITDKLATRLNMDVLDRVLNYDLATADSENGVYTEFFDRPFFESVIVKS</sequence>
<dbReference type="InterPro" id="IPR052980">
    <property type="entry name" value="Crinkler_effector"/>
</dbReference>
<dbReference type="Proteomes" id="UP000001514">
    <property type="component" value="Unassembled WGS sequence"/>
</dbReference>
<dbReference type="HOGENOM" id="CLU_850998_0_0_1"/>
<accession>D8R5A6</accession>
<reference evidence="1 2" key="1">
    <citation type="journal article" date="2011" name="Science">
        <title>The Selaginella genome identifies genetic changes associated with the evolution of vascular plants.</title>
        <authorList>
            <person name="Banks J.A."/>
            <person name="Nishiyama T."/>
            <person name="Hasebe M."/>
            <person name="Bowman J.L."/>
            <person name="Gribskov M."/>
            <person name="dePamphilis C."/>
            <person name="Albert V.A."/>
            <person name="Aono N."/>
            <person name="Aoyama T."/>
            <person name="Ambrose B.A."/>
            <person name="Ashton N.W."/>
            <person name="Axtell M.J."/>
            <person name="Barker E."/>
            <person name="Barker M.S."/>
            <person name="Bennetzen J.L."/>
            <person name="Bonawitz N.D."/>
            <person name="Chapple C."/>
            <person name="Cheng C."/>
            <person name="Correa L.G."/>
            <person name="Dacre M."/>
            <person name="DeBarry J."/>
            <person name="Dreyer I."/>
            <person name="Elias M."/>
            <person name="Engstrom E.M."/>
            <person name="Estelle M."/>
            <person name="Feng L."/>
            <person name="Finet C."/>
            <person name="Floyd S.K."/>
            <person name="Frommer W.B."/>
            <person name="Fujita T."/>
            <person name="Gramzow L."/>
            <person name="Gutensohn M."/>
            <person name="Harholt J."/>
            <person name="Hattori M."/>
            <person name="Heyl A."/>
            <person name="Hirai T."/>
            <person name="Hiwatashi Y."/>
            <person name="Ishikawa M."/>
            <person name="Iwata M."/>
            <person name="Karol K.G."/>
            <person name="Koehler B."/>
            <person name="Kolukisaoglu U."/>
            <person name="Kubo M."/>
            <person name="Kurata T."/>
            <person name="Lalonde S."/>
            <person name="Li K."/>
            <person name="Li Y."/>
            <person name="Litt A."/>
            <person name="Lyons E."/>
            <person name="Manning G."/>
            <person name="Maruyama T."/>
            <person name="Michael T.P."/>
            <person name="Mikami K."/>
            <person name="Miyazaki S."/>
            <person name="Morinaga S."/>
            <person name="Murata T."/>
            <person name="Mueller-Roeber B."/>
            <person name="Nelson D.R."/>
            <person name="Obara M."/>
            <person name="Oguri Y."/>
            <person name="Olmstead R.G."/>
            <person name="Onodera N."/>
            <person name="Petersen B.L."/>
            <person name="Pils B."/>
            <person name="Prigge M."/>
            <person name="Rensing S.A."/>
            <person name="Riano-Pachon D.M."/>
            <person name="Roberts A.W."/>
            <person name="Sato Y."/>
            <person name="Scheller H.V."/>
            <person name="Schulz B."/>
            <person name="Schulz C."/>
            <person name="Shakirov E.V."/>
            <person name="Shibagaki N."/>
            <person name="Shinohara N."/>
            <person name="Shippen D.E."/>
            <person name="Soerensen I."/>
            <person name="Sotooka R."/>
            <person name="Sugimoto N."/>
            <person name="Sugita M."/>
            <person name="Sumikawa N."/>
            <person name="Tanurdzic M."/>
            <person name="Theissen G."/>
            <person name="Ulvskov P."/>
            <person name="Wakazuki S."/>
            <person name="Weng J.K."/>
            <person name="Willats W.W."/>
            <person name="Wipf D."/>
            <person name="Wolf P.G."/>
            <person name="Yang L."/>
            <person name="Zimmer A.D."/>
            <person name="Zhu Q."/>
            <person name="Mitros T."/>
            <person name="Hellsten U."/>
            <person name="Loque D."/>
            <person name="Otillar R."/>
            <person name="Salamov A."/>
            <person name="Schmutz J."/>
            <person name="Shapiro H."/>
            <person name="Lindquist E."/>
            <person name="Lucas S."/>
            <person name="Rokhsar D."/>
            <person name="Grigoriev I.V."/>
        </authorList>
    </citation>
    <scope>NUCLEOTIDE SEQUENCE [LARGE SCALE GENOMIC DNA]</scope>
</reference>
<gene>
    <name evidence="1" type="ORF">SELMODRAFT_407947</name>
</gene>
<proteinExistence type="predicted"/>
<evidence type="ECO:0000313" key="1">
    <source>
        <dbReference type="EMBL" id="EFJ32453.1"/>
    </source>
</evidence>
<dbReference type="InParanoid" id="D8R5A6"/>
<dbReference type="PANTHER" id="PTHR33129:SF3">
    <property type="entry name" value="HOT SPOT (RHS) PROTEIN, PUTATIVE-RELATED"/>
    <property type="match status" value="1"/>
</dbReference>
<dbReference type="Gramene" id="EFJ32453">
    <property type="protein sequence ID" value="EFJ32453"/>
    <property type="gene ID" value="SELMODRAFT_407947"/>
</dbReference>
<dbReference type="EMBL" id="GL377572">
    <property type="protein sequence ID" value="EFJ32453.1"/>
    <property type="molecule type" value="Genomic_DNA"/>
</dbReference>
<evidence type="ECO:0000313" key="2">
    <source>
        <dbReference type="Proteomes" id="UP000001514"/>
    </source>
</evidence>
<dbReference type="PANTHER" id="PTHR33129">
    <property type="entry name" value="PROTEIN KINASE DOMAIN-CONTAINING PROTEIN-RELATED"/>
    <property type="match status" value="1"/>
</dbReference>
<name>D8R5A6_SELML</name>